<dbReference type="InterPro" id="IPR011701">
    <property type="entry name" value="MFS"/>
</dbReference>
<keyword evidence="5 8" id="KW-1133">Transmembrane helix</keyword>
<accession>A0A7Z9BVP9</accession>
<feature type="transmembrane region" description="Helical" evidence="8">
    <location>
        <begin position="358"/>
        <end position="376"/>
    </location>
</feature>
<keyword evidence="3" id="KW-1003">Cell membrane</keyword>
<dbReference type="PANTHER" id="PTHR43266">
    <property type="entry name" value="MACROLIDE-EFFLUX PROTEIN"/>
    <property type="match status" value="1"/>
</dbReference>
<feature type="transmembrane region" description="Helical" evidence="8">
    <location>
        <begin position="413"/>
        <end position="433"/>
    </location>
</feature>
<feature type="transmembrane region" description="Helical" evidence="8">
    <location>
        <begin position="325"/>
        <end position="346"/>
    </location>
</feature>
<dbReference type="OrthoDB" id="9775268at2"/>
<dbReference type="Proteomes" id="UP000184550">
    <property type="component" value="Unassembled WGS sequence"/>
</dbReference>
<evidence type="ECO:0000313" key="10">
    <source>
        <dbReference type="Proteomes" id="UP000184550"/>
    </source>
</evidence>
<dbReference type="AlphaFoldDB" id="A0A7Z9BVP9"/>
<keyword evidence="4 8" id="KW-0812">Transmembrane</keyword>
<dbReference type="GO" id="GO:0005886">
    <property type="term" value="C:plasma membrane"/>
    <property type="evidence" value="ECO:0007669"/>
    <property type="project" value="UniProtKB-SubCell"/>
</dbReference>
<name>A0A7Z9BVP9_9CYAN</name>
<feature type="transmembrane region" description="Helical" evidence="8">
    <location>
        <begin position="388"/>
        <end position="407"/>
    </location>
</feature>
<dbReference type="PANTHER" id="PTHR43266:SF2">
    <property type="entry name" value="MAJOR FACILITATOR SUPERFAMILY (MFS) PROFILE DOMAIN-CONTAINING PROTEIN"/>
    <property type="match status" value="1"/>
</dbReference>
<feature type="transmembrane region" description="Helical" evidence="8">
    <location>
        <begin position="102"/>
        <end position="120"/>
    </location>
</feature>
<feature type="transmembrane region" description="Helical" evidence="8">
    <location>
        <begin position="454"/>
        <end position="473"/>
    </location>
</feature>
<feature type="transmembrane region" description="Helical" evidence="8">
    <location>
        <begin position="233"/>
        <end position="257"/>
    </location>
</feature>
<dbReference type="EMBL" id="CZCU02000152">
    <property type="protein sequence ID" value="VXD22332.1"/>
    <property type="molecule type" value="Genomic_DNA"/>
</dbReference>
<comment type="caution">
    <text evidence="9">The sequence shown here is derived from an EMBL/GenBank/DDBJ whole genome shotgun (WGS) entry which is preliminary data.</text>
</comment>
<dbReference type="Pfam" id="PF07690">
    <property type="entry name" value="MFS_1"/>
    <property type="match status" value="1"/>
</dbReference>
<evidence type="ECO:0000256" key="5">
    <source>
        <dbReference type="ARBA" id="ARBA00022989"/>
    </source>
</evidence>
<evidence type="ECO:0000256" key="8">
    <source>
        <dbReference type="SAM" id="Phobius"/>
    </source>
</evidence>
<organism evidence="9 10">
    <name type="scientific">Planktothrix serta PCC 8927</name>
    <dbReference type="NCBI Taxonomy" id="671068"/>
    <lineage>
        <taxon>Bacteria</taxon>
        <taxon>Bacillati</taxon>
        <taxon>Cyanobacteriota</taxon>
        <taxon>Cyanophyceae</taxon>
        <taxon>Oscillatoriophycideae</taxon>
        <taxon>Oscillatoriales</taxon>
        <taxon>Microcoleaceae</taxon>
        <taxon>Planktothrix</taxon>
    </lineage>
</organism>
<gene>
    <name evidence="9" type="ORF">PL8927_750040</name>
</gene>
<dbReference type="CDD" id="cd06173">
    <property type="entry name" value="MFS_MefA_like"/>
    <property type="match status" value="1"/>
</dbReference>
<feature type="region of interest" description="Disordered" evidence="7">
    <location>
        <begin position="39"/>
        <end position="78"/>
    </location>
</feature>
<dbReference type="RefSeq" id="WP_083624711.1">
    <property type="nucleotide sequence ID" value="NZ_LR734877.1"/>
</dbReference>
<comment type="subcellular location">
    <subcellularLocation>
        <location evidence="1">Cell membrane</location>
        <topology evidence="1">Multi-pass membrane protein</topology>
    </subcellularLocation>
</comment>
<proteinExistence type="predicted"/>
<evidence type="ECO:0000256" key="4">
    <source>
        <dbReference type="ARBA" id="ARBA00022692"/>
    </source>
</evidence>
<protein>
    <submittedName>
        <fullName evidence="9">Permease of the major facilitator superfamily</fullName>
    </submittedName>
</protein>
<keyword evidence="6 8" id="KW-0472">Membrane</keyword>
<evidence type="ECO:0000256" key="7">
    <source>
        <dbReference type="SAM" id="MobiDB-lite"/>
    </source>
</evidence>
<feature type="transmembrane region" description="Helical" evidence="8">
    <location>
        <begin position="126"/>
        <end position="152"/>
    </location>
</feature>
<feature type="transmembrane region" description="Helical" evidence="8">
    <location>
        <begin position="479"/>
        <end position="497"/>
    </location>
</feature>
<dbReference type="SUPFAM" id="SSF103473">
    <property type="entry name" value="MFS general substrate transporter"/>
    <property type="match status" value="1"/>
</dbReference>
<dbReference type="GO" id="GO:0022857">
    <property type="term" value="F:transmembrane transporter activity"/>
    <property type="evidence" value="ECO:0007669"/>
    <property type="project" value="InterPro"/>
</dbReference>
<evidence type="ECO:0000313" key="9">
    <source>
        <dbReference type="EMBL" id="VXD22332.1"/>
    </source>
</evidence>
<evidence type="ECO:0000256" key="2">
    <source>
        <dbReference type="ARBA" id="ARBA00022448"/>
    </source>
</evidence>
<dbReference type="Gene3D" id="1.20.1250.20">
    <property type="entry name" value="MFS general substrate transporter like domains"/>
    <property type="match status" value="2"/>
</dbReference>
<feature type="transmembrane region" description="Helical" evidence="8">
    <location>
        <begin position="192"/>
        <end position="212"/>
    </location>
</feature>
<feature type="transmembrane region" description="Helical" evidence="8">
    <location>
        <begin position="159"/>
        <end position="180"/>
    </location>
</feature>
<sequence>MMRSPDLEKQINLNHPWATMKDWETDSLLEIPASTSVELDNGENGHLTPPFPLVSPEVEDTGNGKNGGIPEPPPDEEERGFLPVLRNKNFLALWSGQLFSQLADKVYLVLMIAIISTRFQQADQTISGWVSAIMMAFTIPAVLFGAGAGVFVDRWSKKAVLVITNLLRGGLVLSLPLVLWLSQGQQFGQLPVGFYILLITTFLVSTLTQFFAPAEQAAIPLIVEKRHLLSANSLYTTTMMASVIVGFAVGEPLLALADLIGNYLGFESIGKEVIVGGEYVIAGLILILLNTKEQNNNSPHEQPHVLADLRDGIRYLSNHPLIRNALLQLIILFSIFAALAVLAVRLAEVIPEISSSQFGFLLAAGGAGMGIGATVLGHLGHRFSHFQLALMGSFGVAGSLVGLSIFNQQLWPTLSLISCLGIFGAIVAIPMQTTIQAETPEEMRGKVFGLQNNAINIALSLPLALAGFAETLIGLSNVFLSLAGLAIAGGFVTWLISRNSPHIVE</sequence>
<evidence type="ECO:0000256" key="3">
    <source>
        <dbReference type="ARBA" id="ARBA00022475"/>
    </source>
</evidence>
<keyword evidence="2" id="KW-0813">Transport</keyword>
<keyword evidence="10" id="KW-1185">Reference proteome</keyword>
<evidence type="ECO:0000256" key="6">
    <source>
        <dbReference type="ARBA" id="ARBA00023136"/>
    </source>
</evidence>
<evidence type="ECO:0000256" key="1">
    <source>
        <dbReference type="ARBA" id="ARBA00004651"/>
    </source>
</evidence>
<dbReference type="InterPro" id="IPR036259">
    <property type="entry name" value="MFS_trans_sf"/>
</dbReference>
<reference evidence="9" key="1">
    <citation type="submission" date="2019-10" db="EMBL/GenBank/DDBJ databases">
        <authorList>
            <consortium name="Genoscope - CEA"/>
            <person name="William W."/>
        </authorList>
    </citation>
    <scope>NUCLEOTIDE SEQUENCE [LARGE SCALE GENOMIC DNA]</scope>
    <source>
        <strain evidence="9">BBR_PRJEB10992</strain>
    </source>
</reference>